<evidence type="ECO:0000259" key="1">
    <source>
        <dbReference type="Pfam" id="PF00535"/>
    </source>
</evidence>
<dbReference type="PANTHER" id="PTHR22916">
    <property type="entry name" value="GLYCOSYLTRANSFERASE"/>
    <property type="match status" value="1"/>
</dbReference>
<proteinExistence type="predicted"/>
<protein>
    <recommendedName>
        <fullName evidence="1">Glycosyltransferase 2-like domain-containing protein</fullName>
    </recommendedName>
</protein>
<gene>
    <name evidence="2" type="ORF">A3G52_01925</name>
</gene>
<evidence type="ECO:0000313" key="2">
    <source>
        <dbReference type="EMBL" id="OHA42978.1"/>
    </source>
</evidence>
<feature type="domain" description="Glycosyltransferase 2-like" evidence="1">
    <location>
        <begin position="4"/>
        <end position="172"/>
    </location>
</feature>
<dbReference type="CDD" id="cd00761">
    <property type="entry name" value="Glyco_tranf_GTA_type"/>
    <property type="match status" value="1"/>
</dbReference>
<dbReference type="GO" id="GO:0016758">
    <property type="term" value="F:hexosyltransferase activity"/>
    <property type="evidence" value="ECO:0007669"/>
    <property type="project" value="UniProtKB-ARBA"/>
</dbReference>
<reference evidence="2 3" key="1">
    <citation type="journal article" date="2016" name="Nat. Commun.">
        <title>Thousands of microbial genomes shed light on interconnected biogeochemical processes in an aquifer system.</title>
        <authorList>
            <person name="Anantharaman K."/>
            <person name="Brown C.T."/>
            <person name="Hug L.A."/>
            <person name="Sharon I."/>
            <person name="Castelle C.J."/>
            <person name="Probst A.J."/>
            <person name="Thomas B.C."/>
            <person name="Singh A."/>
            <person name="Wilkins M.J."/>
            <person name="Karaoz U."/>
            <person name="Brodie E.L."/>
            <person name="Williams K.H."/>
            <person name="Hubbard S.S."/>
            <person name="Banfield J.F."/>
        </authorList>
    </citation>
    <scope>NUCLEOTIDE SEQUENCE [LARGE SCALE GENOMIC DNA]</scope>
</reference>
<dbReference type="Gene3D" id="3.90.550.10">
    <property type="entry name" value="Spore Coat Polysaccharide Biosynthesis Protein SpsA, Chain A"/>
    <property type="match status" value="1"/>
</dbReference>
<organism evidence="2 3">
    <name type="scientific">Candidatus Taylorbacteria bacterium RIFCSPLOWO2_12_FULL_43_20</name>
    <dbReference type="NCBI Taxonomy" id="1802332"/>
    <lineage>
        <taxon>Bacteria</taxon>
        <taxon>Candidatus Tayloriibacteriota</taxon>
    </lineage>
</organism>
<dbReference type="SUPFAM" id="SSF53448">
    <property type="entry name" value="Nucleotide-diphospho-sugar transferases"/>
    <property type="match status" value="1"/>
</dbReference>
<dbReference type="EMBL" id="MHSK01000002">
    <property type="protein sequence ID" value="OHA42978.1"/>
    <property type="molecule type" value="Genomic_DNA"/>
</dbReference>
<name>A0A1G2P3Q7_9BACT</name>
<dbReference type="PANTHER" id="PTHR22916:SF3">
    <property type="entry name" value="UDP-GLCNAC:BETAGAL BETA-1,3-N-ACETYLGLUCOSAMINYLTRANSFERASE-LIKE PROTEIN 1"/>
    <property type="match status" value="1"/>
</dbReference>
<dbReference type="InterPro" id="IPR001173">
    <property type="entry name" value="Glyco_trans_2-like"/>
</dbReference>
<dbReference type="Pfam" id="PF00535">
    <property type="entry name" value="Glycos_transf_2"/>
    <property type="match status" value="1"/>
</dbReference>
<dbReference type="AlphaFoldDB" id="A0A1G2P3Q7"/>
<comment type="caution">
    <text evidence="2">The sequence shown here is derived from an EMBL/GenBank/DDBJ whole genome shotgun (WGS) entry which is preliminary data.</text>
</comment>
<evidence type="ECO:0000313" key="3">
    <source>
        <dbReference type="Proteomes" id="UP000177269"/>
    </source>
</evidence>
<sequence length="237" mass="27334">MMISIVTATKNRKLLLGENMESVRRSVLAPRRDVSFEHVIYDDGSTDGTELLFEEGYAKSSCKYIKGDKSRGVSYAKNQAVAHSSGEYVFVLDDDDVILQRTIYNFAECLESGASWYLADFLRADNDLKYMMGEDYYSWKFSTTSEMLESIYKGEHFLQGNVMFSRKIFDKVGGFDEKMGMAEDLDLYVRFLREGEMPDAVCFISHIHRMHTFNLSAQTSKEDHVKIAQELRKKYKN</sequence>
<dbReference type="InterPro" id="IPR029044">
    <property type="entry name" value="Nucleotide-diphossugar_trans"/>
</dbReference>
<accession>A0A1G2P3Q7</accession>
<dbReference type="Proteomes" id="UP000177269">
    <property type="component" value="Unassembled WGS sequence"/>
</dbReference>